<comment type="similarity">
    <text evidence="3">Belongs to the PIGG/PIGN/PIGO family. PIGO subfamily.</text>
</comment>
<keyword evidence="7" id="KW-0256">Endoplasmic reticulum</keyword>
<feature type="transmembrane region" description="Helical" evidence="13">
    <location>
        <begin position="767"/>
        <end position="785"/>
    </location>
</feature>
<name>A0A6P4Y384_BRABE</name>
<dbReference type="PANTHER" id="PTHR23071">
    <property type="entry name" value="PHOSPHATIDYLINOSITOL GLYCAN"/>
    <property type="match status" value="1"/>
</dbReference>
<feature type="transmembrane region" description="Helical" evidence="13">
    <location>
        <begin position="459"/>
        <end position="479"/>
    </location>
</feature>
<feature type="transmembrane region" description="Helical" evidence="13">
    <location>
        <begin position="1049"/>
        <end position="1069"/>
    </location>
</feature>
<dbReference type="Proteomes" id="UP000515135">
    <property type="component" value="Unplaced"/>
</dbReference>
<dbReference type="GO" id="GO:0006506">
    <property type="term" value="P:GPI anchor biosynthetic process"/>
    <property type="evidence" value="ECO:0007669"/>
    <property type="project" value="UniProtKB-UniPathway"/>
</dbReference>
<dbReference type="Pfam" id="PF19316">
    <property type="entry name" value="PIGO_PIGG"/>
    <property type="match status" value="1"/>
</dbReference>
<dbReference type="InterPro" id="IPR017850">
    <property type="entry name" value="Alkaline_phosphatase_core_sf"/>
</dbReference>
<comment type="subcellular location">
    <subcellularLocation>
        <location evidence="1">Endoplasmic reticulum membrane</location>
        <topology evidence="1">Multi-pass membrane protein</topology>
    </subcellularLocation>
</comment>
<evidence type="ECO:0000256" key="8">
    <source>
        <dbReference type="ARBA" id="ARBA00022989"/>
    </source>
</evidence>
<evidence type="ECO:0000313" key="15">
    <source>
        <dbReference type="Proteomes" id="UP000515135"/>
    </source>
</evidence>
<reference evidence="16" key="1">
    <citation type="submission" date="2025-08" db="UniProtKB">
        <authorList>
            <consortium name="RefSeq"/>
        </authorList>
    </citation>
    <scope>IDENTIFICATION</scope>
    <source>
        <tissue evidence="16">Gonad</tissue>
    </source>
</reference>
<dbReference type="InterPro" id="IPR037675">
    <property type="entry name" value="PIG-O_N"/>
</dbReference>
<keyword evidence="5" id="KW-0808">Transferase</keyword>
<dbReference type="GO" id="GO:0051377">
    <property type="term" value="F:mannose-ethanolamine phosphotransferase activity"/>
    <property type="evidence" value="ECO:0007669"/>
    <property type="project" value="InterPro"/>
</dbReference>
<dbReference type="GO" id="GO:0005789">
    <property type="term" value="C:endoplasmic reticulum membrane"/>
    <property type="evidence" value="ECO:0007669"/>
    <property type="project" value="UniProtKB-SubCell"/>
</dbReference>
<organism evidence="15 16">
    <name type="scientific">Branchiostoma belcheri</name>
    <name type="common">Amphioxus</name>
    <dbReference type="NCBI Taxonomy" id="7741"/>
    <lineage>
        <taxon>Eukaryota</taxon>
        <taxon>Metazoa</taxon>
        <taxon>Chordata</taxon>
        <taxon>Cephalochordata</taxon>
        <taxon>Leptocardii</taxon>
        <taxon>Amphioxiformes</taxon>
        <taxon>Branchiostomatidae</taxon>
        <taxon>Branchiostoma</taxon>
    </lineage>
</organism>
<dbReference type="UniPathway" id="UPA00196"/>
<dbReference type="SUPFAM" id="SSF53649">
    <property type="entry name" value="Alkaline phosphatase-like"/>
    <property type="match status" value="1"/>
</dbReference>
<keyword evidence="9 13" id="KW-0472">Membrane</keyword>
<dbReference type="FunFam" id="3.40.720.10:FF:000041">
    <property type="entry name" value="GPI ethanolamine phosphate transferase 3"/>
    <property type="match status" value="1"/>
</dbReference>
<keyword evidence="6 13" id="KW-0812">Transmembrane</keyword>
<evidence type="ECO:0000256" key="4">
    <source>
        <dbReference type="ARBA" id="ARBA00022502"/>
    </source>
</evidence>
<feature type="transmembrane region" description="Helical" evidence="13">
    <location>
        <begin position="529"/>
        <end position="548"/>
    </location>
</feature>
<dbReference type="PANTHER" id="PTHR23071:SF1">
    <property type="entry name" value="GPI ETHANOLAMINE PHOSPHATE TRANSFERASE 3"/>
    <property type="match status" value="1"/>
</dbReference>
<evidence type="ECO:0000256" key="3">
    <source>
        <dbReference type="ARBA" id="ARBA00008695"/>
    </source>
</evidence>
<evidence type="ECO:0000259" key="14">
    <source>
        <dbReference type="Pfam" id="PF19316"/>
    </source>
</evidence>
<feature type="transmembrane region" description="Helical" evidence="13">
    <location>
        <begin position="698"/>
        <end position="716"/>
    </location>
</feature>
<dbReference type="OrthoDB" id="272139at2759"/>
<feature type="transmembrane region" description="Helical" evidence="13">
    <location>
        <begin position="882"/>
        <end position="900"/>
    </location>
</feature>
<feature type="domain" description="GPI ethanolamine phosphate transferase 2 C-terminal" evidence="14">
    <location>
        <begin position="936"/>
        <end position="1084"/>
    </location>
</feature>
<sequence length="1123" mass="124700">MGLGLKTFGLLLWTVALSVVGITLFTKGFLLNRLEVPVKSSCEESPIEGGGAGEEEGETQKKGCWANRHFKKAIILIVDALRYDFATYNTSLAPGVALPFQNKLPVLHELLTSRPESAALFKFLADPPTTTMQRLKGLTTGSLPTFIDVSSNFASSEVTEDNVIHQLAGGDRKVIFMGDDTWTGLYPKHFHKVYPFPSFNVKDLHTVDNGVMEHLVPEMEKEEGEWDVLIGHFLGVDHVGHRFGPYHPAMGEKLTQMDGVIRSVVSKLTEDTVLFVMGDHGMTRTGDHGGDSTDEVGAALFMYSPAKLLQGALHQQEDQAVSQIDFVPTLSLLLGLPIPFSNLGMVIPQLFLAFSTTKNQTNTDWAQNITGVEALRINAFQIKKYLEVYARLGEDLPKDVVSKLQKQLTEIDNAYQTAINGEASIDDALAALKRAKEGYIKYISEVKEMCRKVWAKFDMVSMVCGFSVLCIACIASVCITMQSHDRRVVYTGNLEAQLSGIAVGVGLGFIFGIVSEICLTGTITTSSLAPFMLPCLGSFIGYMSPAWSNKSSKQTSKVLELWRTLRKQPIDWIVATSLVGWNACGLGANSFLINEDTITAFLLQSLVWSLLVAANFNRQSVPSKEQTQKRARVEKSFDIGRYITRPSLLLLFVVVVFSVCVRLSMFFRACREEQWWCETPHFLKSLSTIEGGHKNARYFFAAACMALIPVSLRLFMSKSGNMDSVTPTVLNVKYALPVAAVCTSLYWAMQALPQRVLDNLPAWEQVILPRVVYVIIFSSFVSLIWKPLCLLLQIDRNYYGPDRTLQNGGRDSRHLSKLYNQVKGRGTTLPPRNGNPAKEEWDGGDATKRIPAVYGLATVYSAASLVTTVTCSQLLALLLGDGLAPAVLLLLVQMGLYLEFHAAVKRTQARKEGLSQPGSTTVLSQVPWPVVVGWGLMTSQYFFYTGHQAAIPTIRFESAFTGFYGDFDNNLVPAVLIGLNTFASQVLFTVSLPLLLVWPFCRGKWMDKKLAASHHGNQEVLDELQKGEFVLHEHPVEYRLNSLRLYSMYLLFNLIKLGGTMVTAGYLRNHLMVWNIFAPRYVFEGVSFMVVCITMLLSYLLLLRVDDSLAAWVGKLRDYCKTQ</sequence>
<gene>
    <name evidence="16" type="primary">LOC109464387</name>
</gene>
<evidence type="ECO:0000256" key="11">
    <source>
        <dbReference type="ARBA" id="ARBA00079084"/>
    </source>
</evidence>
<dbReference type="Pfam" id="PF01663">
    <property type="entry name" value="Phosphodiest"/>
    <property type="match status" value="1"/>
</dbReference>
<feature type="transmembrane region" description="Helical" evidence="13">
    <location>
        <begin position="500"/>
        <end position="523"/>
    </location>
</feature>
<feature type="transmembrane region" description="Helical" evidence="13">
    <location>
        <begin position="1081"/>
        <end position="1102"/>
    </location>
</feature>
<dbReference type="InterPro" id="IPR002591">
    <property type="entry name" value="Phosphodiest/P_Trfase"/>
</dbReference>
<dbReference type="GeneID" id="109464387"/>
<feature type="transmembrane region" description="Helical" evidence="13">
    <location>
        <begin position="982"/>
        <end position="1001"/>
    </location>
</feature>
<evidence type="ECO:0000256" key="9">
    <source>
        <dbReference type="ARBA" id="ARBA00023136"/>
    </source>
</evidence>
<feature type="transmembrane region" description="Helical" evidence="13">
    <location>
        <begin position="648"/>
        <end position="667"/>
    </location>
</feature>
<keyword evidence="4" id="KW-0337">GPI-anchor biosynthesis</keyword>
<accession>A0A6P4Y384</accession>
<evidence type="ECO:0000256" key="12">
    <source>
        <dbReference type="ARBA" id="ARBA00093602"/>
    </source>
</evidence>
<evidence type="ECO:0000256" key="7">
    <source>
        <dbReference type="ARBA" id="ARBA00022824"/>
    </source>
</evidence>
<evidence type="ECO:0000256" key="13">
    <source>
        <dbReference type="SAM" id="Phobius"/>
    </source>
</evidence>
<dbReference type="AlphaFoldDB" id="A0A6P4Y384"/>
<comment type="pathway">
    <text evidence="2">Glycolipid biosynthesis; glycosylphosphatidylinositol-anchor biosynthesis.</text>
</comment>
<keyword evidence="10" id="KW-0325">Glycoprotein</keyword>
<keyword evidence="15" id="KW-1185">Reference proteome</keyword>
<evidence type="ECO:0000256" key="2">
    <source>
        <dbReference type="ARBA" id="ARBA00004687"/>
    </source>
</evidence>
<proteinExistence type="inferred from homology"/>
<evidence type="ECO:0000256" key="6">
    <source>
        <dbReference type="ARBA" id="ARBA00022692"/>
    </source>
</evidence>
<evidence type="ECO:0000256" key="5">
    <source>
        <dbReference type="ARBA" id="ARBA00022679"/>
    </source>
</evidence>
<dbReference type="InterPro" id="IPR039524">
    <property type="entry name" value="PIGO/GPI13"/>
</dbReference>
<keyword evidence="8 13" id="KW-1133">Transmembrane helix</keyword>
<feature type="transmembrane region" description="Helical" evidence="13">
    <location>
        <begin position="728"/>
        <end position="747"/>
    </location>
</feature>
<dbReference type="Gene3D" id="3.40.720.10">
    <property type="entry name" value="Alkaline Phosphatase, subunit A"/>
    <property type="match status" value="1"/>
</dbReference>
<dbReference type="CDD" id="cd16023">
    <property type="entry name" value="GPI_EPT_3"/>
    <property type="match status" value="1"/>
</dbReference>
<protein>
    <recommendedName>
        <fullName evidence="12">GPI ethanolamine phosphate transferase 3, catalytic subunit</fullName>
    </recommendedName>
    <alternativeName>
        <fullName evidence="11">Phosphatidylinositol-glycan biosynthesis class O protein</fullName>
    </alternativeName>
</protein>
<evidence type="ECO:0000256" key="1">
    <source>
        <dbReference type="ARBA" id="ARBA00004477"/>
    </source>
</evidence>
<evidence type="ECO:0000256" key="10">
    <source>
        <dbReference type="ARBA" id="ARBA00023180"/>
    </source>
</evidence>
<dbReference type="InterPro" id="IPR045687">
    <property type="entry name" value="PIGG/GPI7_C"/>
</dbReference>
<dbReference type="RefSeq" id="XP_019616894.1">
    <property type="nucleotide sequence ID" value="XM_019761335.1"/>
</dbReference>
<evidence type="ECO:0000313" key="16">
    <source>
        <dbReference type="RefSeq" id="XP_019616894.1"/>
    </source>
</evidence>
<dbReference type="KEGG" id="bbel:109464387"/>